<dbReference type="AlphaFoldDB" id="A0A4Q7U826"/>
<keyword evidence="2" id="KW-0812">Transmembrane</keyword>
<dbReference type="Proteomes" id="UP000291832">
    <property type="component" value="Unassembled WGS sequence"/>
</dbReference>
<dbReference type="RefSeq" id="WP_130452527.1">
    <property type="nucleotide sequence ID" value="NZ_QYAG01000004.1"/>
</dbReference>
<comment type="caution">
    <text evidence="3">The sequence shown here is derived from an EMBL/GenBank/DDBJ whole genome shotgun (WGS) entry which is preliminary data.</text>
</comment>
<keyword evidence="2" id="KW-0472">Membrane</keyword>
<organism evidence="3 4">
    <name type="scientific">Leucobacter luti</name>
    <dbReference type="NCBI Taxonomy" id="340320"/>
    <lineage>
        <taxon>Bacteria</taxon>
        <taxon>Bacillati</taxon>
        <taxon>Actinomycetota</taxon>
        <taxon>Actinomycetes</taxon>
        <taxon>Micrococcales</taxon>
        <taxon>Microbacteriaceae</taxon>
        <taxon>Leucobacter</taxon>
    </lineage>
</organism>
<proteinExistence type="predicted"/>
<evidence type="ECO:0000313" key="4">
    <source>
        <dbReference type="Proteomes" id="UP000291832"/>
    </source>
</evidence>
<name>A0A4Q7U826_9MICO</name>
<feature type="region of interest" description="Disordered" evidence="1">
    <location>
        <begin position="35"/>
        <end position="66"/>
    </location>
</feature>
<dbReference type="OrthoDB" id="4991284at2"/>
<reference evidence="3 4" key="1">
    <citation type="journal article" date="2015" name="Stand. Genomic Sci.">
        <title>Genomic Encyclopedia of Bacterial and Archaeal Type Strains, Phase III: the genomes of soil and plant-associated and newly described type strains.</title>
        <authorList>
            <person name="Whitman W.B."/>
            <person name="Woyke T."/>
            <person name="Klenk H.P."/>
            <person name="Zhou Y."/>
            <person name="Lilburn T.G."/>
            <person name="Beck B.J."/>
            <person name="De Vos P."/>
            <person name="Vandamme P."/>
            <person name="Eisen J.A."/>
            <person name="Garrity G."/>
            <person name="Hugenholtz P."/>
            <person name="Kyrpides N.C."/>
        </authorList>
    </citation>
    <scope>NUCLEOTIDE SEQUENCE [LARGE SCALE GENOMIC DNA]</scope>
    <source>
        <strain evidence="3 4">RF6</strain>
    </source>
</reference>
<sequence length="181" mass="17829">MDESTQPAGTTDASAALAGVADLVGAPAGVAAAAGAGGGGAGDGGPAAAGAGGAGAGAAGRRGRRARRPRRRAVWLGAGAAAAIAAGALTWSLWPVQDLDTHTVLGVEVTTNLEVAAHGGYIYVTVPVNADASEAVLHVPDEGDNLRIREFLDGLDTLVPGEHVLALSEANLHFIVDGIEE</sequence>
<evidence type="ECO:0000313" key="3">
    <source>
        <dbReference type="EMBL" id="RZT68552.1"/>
    </source>
</evidence>
<keyword evidence="2" id="KW-1133">Transmembrane helix</keyword>
<feature type="transmembrane region" description="Helical" evidence="2">
    <location>
        <begin position="73"/>
        <end position="94"/>
    </location>
</feature>
<keyword evidence="4" id="KW-1185">Reference proteome</keyword>
<protein>
    <submittedName>
        <fullName evidence="3">Uncharacterized protein</fullName>
    </submittedName>
</protein>
<gene>
    <name evidence="3" type="ORF">EV139_0277</name>
</gene>
<evidence type="ECO:0000256" key="2">
    <source>
        <dbReference type="SAM" id="Phobius"/>
    </source>
</evidence>
<feature type="compositionally biased region" description="Gly residues" evidence="1">
    <location>
        <begin position="35"/>
        <end position="60"/>
    </location>
</feature>
<dbReference type="EMBL" id="SHKI01000002">
    <property type="protein sequence ID" value="RZT68552.1"/>
    <property type="molecule type" value="Genomic_DNA"/>
</dbReference>
<accession>A0A4Q7U826</accession>
<evidence type="ECO:0000256" key="1">
    <source>
        <dbReference type="SAM" id="MobiDB-lite"/>
    </source>
</evidence>